<keyword evidence="2" id="KW-0472">Membrane</keyword>
<evidence type="ECO:0000259" key="1">
    <source>
        <dbReference type="Pfam" id="PF07727"/>
    </source>
</evidence>
<keyword evidence="2" id="KW-0675">Receptor</keyword>
<dbReference type="SUPFAM" id="SSF56672">
    <property type="entry name" value="DNA/RNA polymerases"/>
    <property type="match status" value="1"/>
</dbReference>
<evidence type="ECO:0000313" key="2">
    <source>
        <dbReference type="EMBL" id="GAA0155475.1"/>
    </source>
</evidence>
<sequence length="286" mass="33008">MVTVRAFLAIEATKNTKLHQMEVHNAFLHGNLDEEVYMKVPSGFSKGQEGKVCKLRKSLYGLKQAPRCWFSKLCSALKWYGFRQSYSDYSLFILSKDKIQINVLIYVDDLIISGNNSAALTLFKRYLSSCFHMKDLGILKYFLGIEVARGQEVHILSHFLNAPRQDYWTALRVLRYLKGCLSQGIFLKSQCNLKLSGWCDSDWASYPLTRRSVSGWVVFLRDSPIAWKMKKQVSVSKSSPEAKYMSMAATICELKWLKDILTKTLRKRQFEFLLHKLGTHDLYTPT</sequence>
<feature type="domain" description="Reverse transcriptase Ty1/copia-type" evidence="1">
    <location>
        <begin position="3"/>
        <end position="153"/>
    </location>
</feature>
<comment type="caution">
    <text evidence="2">The sequence shown here is derived from an EMBL/GenBank/DDBJ whole genome shotgun (WGS) entry which is preliminary data.</text>
</comment>
<dbReference type="PANTHER" id="PTHR11439">
    <property type="entry name" value="GAG-POL-RELATED RETROTRANSPOSON"/>
    <property type="match status" value="1"/>
</dbReference>
<dbReference type="InterPro" id="IPR013103">
    <property type="entry name" value="RVT_2"/>
</dbReference>
<proteinExistence type="predicted"/>
<protein>
    <submittedName>
        <fullName evidence="2">Transmembrane signal receptor</fullName>
    </submittedName>
</protein>
<dbReference type="EMBL" id="BAABME010018926">
    <property type="protein sequence ID" value="GAA0155475.1"/>
    <property type="molecule type" value="Genomic_DNA"/>
</dbReference>
<gene>
    <name evidence="2" type="ORF">LIER_38098</name>
</gene>
<name>A0AAV3PW61_LITER</name>
<dbReference type="PANTHER" id="PTHR11439:SF462">
    <property type="match status" value="1"/>
</dbReference>
<keyword evidence="2" id="KW-0812">Transmembrane</keyword>
<dbReference type="AlphaFoldDB" id="A0AAV3PW61"/>
<dbReference type="CDD" id="cd09272">
    <property type="entry name" value="RNase_HI_RT_Ty1"/>
    <property type="match status" value="1"/>
</dbReference>
<organism evidence="2 3">
    <name type="scientific">Lithospermum erythrorhizon</name>
    <name type="common">Purple gromwell</name>
    <name type="synonym">Lithospermum officinale var. erythrorhizon</name>
    <dbReference type="NCBI Taxonomy" id="34254"/>
    <lineage>
        <taxon>Eukaryota</taxon>
        <taxon>Viridiplantae</taxon>
        <taxon>Streptophyta</taxon>
        <taxon>Embryophyta</taxon>
        <taxon>Tracheophyta</taxon>
        <taxon>Spermatophyta</taxon>
        <taxon>Magnoliopsida</taxon>
        <taxon>eudicotyledons</taxon>
        <taxon>Gunneridae</taxon>
        <taxon>Pentapetalae</taxon>
        <taxon>asterids</taxon>
        <taxon>lamiids</taxon>
        <taxon>Boraginales</taxon>
        <taxon>Boraginaceae</taxon>
        <taxon>Boraginoideae</taxon>
        <taxon>Lithospermeae</taxon>
        <taxon>Lithospermum</taxon>
    </lineage>
</organism>
<dbReference type="Pfam" id="PF07727">
    <property type="entry name" value="RVT_2"/>
    <property type="match status" value="1"/>
</dbReference>
<keyword evidence="3" id="KW-1185">Reference proteome</keyword>
<reference evidence="2 3" key="1">
    <citation type="submission" date="2024-01" db="EMBL/GenBank/DDBJ databases">
        <title>The complete chloroplast genome sequence of Lithospermum erythrorhizon: insights into the phylogenetic relationship among Boraginaceae species and the maternal lineages of purple gromwells.</title>
        <authorList>
            <person name="Okada T."/>
            <person name="Watanabe K."/>
        </authorList>
    </citation>
    <scope>NUCLEOTIDE SEQUENCE [LARGE SCALE GENOMIC DNA]</scope>
</reference>
<evidence type="ECO:0000313" key="3">
    <source>
        <dbReference type="Proteomes" id="UP001454036"/>
    </source>
</evidence>
<dbReference type="InterPro" id="IPR043502">
    <property type="entry name" value="DNA/RNA_pol_sf"/>
</dbReference>
<accession>A0AAV3PW61</accession>
<dbReference type="Proteomes" id="UP001454036">
    <property type="component" value="Unassembled WGS sequence"/>
</dbReference>